<keyword evidence="2" id="KW-1185">Reference proteome</keyword>
<evidence type="ECO:0000313" key="2">
    <source>
        <dbReference type="Proteomes" id="UP000477750"/>
    </source>
</evidence>
<dbReference type="Proteomes" id="UP000477750">
    <property type="component" value="Unassembled WGS sequence"/>
</dbReference>
<protein>
    <submittedName>
        <fullName evidence="1">Uncharacterized protein</fullName>
    </submittedName>
</protein>
<dbReference type="EMBL" id="WIAO01000042">
    <property type="protein sequence ID" value="MQM28386.1"/>
    <property type="molecule type" value="Genomic_DNA"/>
</dbReference>
<evidence type="ECO:0000313" key="1">
    <source>
        <dbReference type="EMBL" id="MQM28386.1"/>
    </source>
</evidence>
<proteinExistence type="predicted"/>
<organism evidence="1 2">
    <name type="scientific">Glycomyces albidus</name>
    <dbReference type="NCBI Taxonomy" id="2656774"/>
    <lineage>
        <taxon>Bacteria</taxon>
        <taxon>Bacillati</taxon>
        <taxon>Actinomycetota</taxon>
        <taxon>Actinomycetes</taxon>
        <taxon>Glycomycetales</taxon>
        <taxon>Glycomycetaceae</taxon>
        <taxon>Glycomyces</taxon>
    </lineage>
</organism>
<comment type="caution">
    <text evidence="1">The sequence shown here is derived from an EMBL/GenBank/DDBJ whole genome shotgun (WGS) entry which is preliminary data.</text>
</comment>
<name>A0A6L5GFM8_9ACTN</name>
<gene>
    <name evidence="1" type="ORF">GFD30_22895</name>
</gene>
<sequence>MASVDEVIASINANTDAVTELQARIEASKASAEETFGQAQSLGVERAAAAVAACKDQLEEASAMTAALVNKLGEARSAAEAAKQA</sequence>
<accession>A0A6L5GFM8</accession>
<reference evidence="1 2" key="1">
    <citation type="submission" date="2019-10" db="EMBL/GenBank/DDBJ databases">
        <title>Glycomyces albidus sp. nov., a novel actinomycete isolated from rhizosphere soil of wheat (Triticum aestivum L.).</title>
        <authorList>
            <person name="Qian L."/>
        </authorList>
    </citation>
    <scope>NUCLEOTIDE SEQUENCE [LARGE SCALE GENOMIC DNA]</scope>
    <source>
        <strain evidence="1 2">NEAU-7082</strain>
    </source>
</reference>
<dbReference type="RefSeq" id="WP_153027490.1">
    <property type="nucleotide sequence ID" value="NZ_WIAO01000042.1"/>
</dbReference>
<dbReference type="AlphaFoldDB" id="A0A6L5GFM8"/>